<dbReference type="Proteomes" id="UP000305401">
    <property type="component" value="Unassembled WGS sequence"/>
</dbReference>
<evidence type="ECO:0000313" key="2">
    <source>
        <dbReference type="Proteomes" id="UP000305401"/>
    </source>
</evidence>
<sequence length="1119" mass="127408">MLIIHKASAGSGKTYTLTYTYIKLLLGEKSAKDGLYYIAPSTDRNRHRGILAVTFTNKATEEMKQRIVARLSELADGRICAFRNDLCHDLHCNESTLQERSKQALSELLSDFAQFNVSTIDSFFQTVLRTFAREVNLMGSYDIELDENNATYVGVSQMLASINRTTANSPDHRRTEMLTAWLETYMNHRIASGKAFNIFIRHSNINSDLVKFIKDSLNETYKLNSGLIADYMADFDRIMRFGKALSETAKTLARKITESGKAILSIINENGWQNMLYASIISDATRWSNKEFSFTATTQQAIDNEAKRFKKDFRHNAGSQCDSHITGLLKECVDQINRYNFYSYVLEKLFYLGLIGEAERFAQIYLRENNAILLSSTNTILRAIINDEETPFIYERMGVRLRNFLIDEFQDTSRMQWLNLSPLIHESLATDSDNLIIGDEKQAIYRFRNSDPELISTDVPRDFSTQSQIRGNKPSENTNWRSSGTIVRFNNTLFSVLSSVLGQENIYKNVIQHIHHTDLPGYVKLFPYTSDMEQALQHMVEEIVRQIKSGYRQRDIAILVNRRSEGISVVNYLLGCTDKYPELKNLKIVTEEALKVSSSPVIERITSVMRFVDSHQSVTHGKSSNRGSGTNGLIAAICNRYQYNLSTGIDKETAIRNAFEVCDTYVEEMSLEAATMECFNLTSAVERIITRFVSDDERLQHNIYLSAFLDMVSDYCAHNPASLHNFMKWWDETGRTQSITVPSEIDAVAVMTIHKSKGLEYPCVHIPFADWPMKKLKRINWFETNTAATNGCISEFCLPELSPDDVPPFIPMEPSSKFLGTSLENQLNNITREEIIDNLNKTYVAFTRASRELIVAYKFNPPKKSTSASPHIGLLLNACINRADKAYSDTTAAATGVDADMLADLSSHIDNDGCFTLGQPTTYKADGQTDNFQISTRAVAMEAFSCNDNENIWQMNRIDNLETIQLPRRQGIIYHTIMNSIRRCSDIDKAVKRAVAEGILPATESSHVITELKKAVNNEKAIGWFDGFTRMMNERTISIADNKGVVSRYRPDRVVWCADGNIHVIDYKFGNEEPPKYIRQIRQYMSLISRIYPDTPIQGWLWWPMQERFIEVPFAPGQK</sequence>
<protein>
    <submittedName>
        <fullName evidence="1">Uncharacterized protein</fullName>
    </submittedName>
</protein>
<proteinExistence type="predicted"/>
<dbReference type="EMBL" id="SSTG01000061">
    <property type="protein sequence ID" value="THG51457.1"/>
    <property type="molecule type" value="Genomic_DNA"/>
</dbReference>
<evidence type="ECO:0000313" key="1">
    <source>
        <dbReference type="EMBL" id="THG51457.1"/>
    </source>
</evidence>
<accession>A0AC61S5I4</accession>
<keyword evidence="2" id="KW-1185">Reference proteome</keyword>
<organism evidence="1 2">
    <name type="scientific">Muribaculum caecicola</name>
    <dbReference type="NCBI Taxonomy" id="3038144"/>
    <lineage>
        <taxon>Bacteria</taxon>
        <taxon>Pseudomonadati</taxon>
        <taxon>Bacteroidota</taxon>
        <taxon>Bacteroidia</taxon>
        <taxon>Bacteroidales</taxon>
        <taxon>Muribaculaceae</taxon>
        <taxon>Muribaculum</taxon>
    </lineage>
</organism>
<reference evidence="1" key="1">
    <citation type="submission" date="2019-04" db="EMBL/GenBank/DDBJ databases">
        <title>Microbes associate with the intestines of laboratory mice.</title>
        <authorList>
            <person name="Navarre W."/>
            <person name="Wong E."/>
            <person name="Huang K.C."/>
            <person name="Tropini C."/>
            <person name="Ng K."/>
            <person name="Yu B."/>
        </authorList>
    </citation>
    <scope>NUCLEOTIDE SEQUENCE</scope>
    <source>
        <strain evidence="1">NM86_A22</strain>
    </source>
</reference>
<comment type="caution">
    <text evidence="1">The sequence shown here is derived from an EMBL/GenBank/DDBJ whole genome shotgun (WGS) entry which is preliminary data.</text>
</comment>
<gene>
    <name evidence="1" type="ORF">E5990_06100</name>
</gene>
<name>A0AC61S5I4_9BACT</name>